<keyword evidence="2" id="KW-0812">Transmembrane</keyword>
<evidence type="ECO:0000313" key="4">
    <source>
        <dbReference type="EMBL" id="MDV7693977.1"/>
    </source>
</evidence>
<evidence type="ECO:0000259" key="3">
    <source>
        <dbReference type="PROSITE" id="PS50943"/>
    </source>
</evidence>
<organism evidence="4 5">
    <name type="scientific">Pediococcus parvulus</name>
    <dbReference type="NCBI Taxonomy" id="54062"/>
    <lineage>
        <taxon>Bacteria</taxon>
        <taxon>Bacillati</taxon>
        <taxon>Bacillota</taxon>
        <taxon>Bacilli</taxon>
        <taxon>Lactobacillales</taxon>
        <taxon>Lactobacillaceae</taxon>
        <taxon>Pediococcus</taxon>
    </lineage>
</organism>
<dbReference type="Proteomes" id="UP001275867">
    <property type="component" value="Unassembled WGS sequence"/>
</dbReference>
<feature type="transmembrane region" description="Helical" evidence="2">
    <location>
        <begin position="81"/>
        <end position="97"/>
    </location>
</feature>
<evidence type="ECO:0000313" key="5">
    <source>
        <dbReference type="Proteomes" id="UP001275867"/>
    </source>
</evidence>
<comment type="caution">
    <text evidence="4">The sequence shown here is derived from an EMBL/GenBank/DDBJ whole genome shotgun (WGS) entry which is preliminary data.</text>
</comment>
<name>A0AAP5TB17_9LACO</name>
<dbReference type="GO" id="GO:0003677">
    <property type="term" value="F:DNA binding"/>
    <property type="evidence" value="ECO:0007669"/>
    <property type="project" value="UniProtKB-KW"/>
</dbReference>
<dbReference type="Gene3D" id="1.10.260.40">
    <property type="entry name" value="lambda repressor-like DNA-binding domains"/>
    <property type="match status" value="1"/>
</dbReference>
<dbReference type="EMBL" id="WERX01000008">
    <property type="protein sequence ID" value="MDV7693977.1"/>
    <property type="molecule type" value="Genomic_DNA"/>
</dbReference>
<keyword evidence="2" id="KW-0472">Membrane</keyword>
<dbReference type="PANTHER" id="PTHR46558:SF13">
    <property type="entry name" value="HTH-TYPE TRANSCRIPTIONAL REGULATOR IMMR"/>
    <property type="match status" value="1"/>
</dbReference>
<feature type="transmembrane region" description="Helical" evidence="2">
    <location>
        <begin position="104"/>
        <end position="129"/>
    </location>
</feature>
<dbReference type="Pfam" id="PF01381">
    <property type="entry name" value="HTH_3"/>
    <property type="match status" value="1"/>
</dbReference>
<protein>
    <submittedName>
        <fullName evidence="4">Helix-turn-helix domain-containing protein</fullName>
    </submittedName>
</protein>
<dbReference type="CDD" id="cd00093">
    <property type="entry name" value="HTH_XRE"/>
    <property type="match status" value="1"/>
</dbReference>
<dbReference type="AlphaFoldDB" id="A0AAP5TB17"/>
<dbReference type="RefSeq" id="WP_317762881.1">
    <property type="nucleotide sequence ID" value="NZ_CP158977.1"/>
</dbReference>
<accession>A0AAP5TB17</accession>
<dbReference type="PROSITE" id="PS50943">
    <property type="entry name" value="HTH_CROC1"/>
    <property type="match status" value="1"/>
</dbReference>
<reference evidence="4" key="1">
    <citation type="submission" date="2019-10" db="EMBL/GenBank/DDBJ databases">
        <title>Malate fermentation in French cider.</title>
        <authorList>
            <person name="Cousin F.J."/>
            <person name="Medina Fernandez S."/>
            <person name="Misery B."/>
            <person name="Laplace J.-M."/>
            <person name="Cretenet M."/>
        </authorList>
    </citation>
    <scope>NUCLEOTIDE SEQUENCE</scope>
    <source>
        <strain evidence="4">UCMA15901</strain>
    </source>
</reference>
<dbReference type="InterPro" id="IPR010982">
    <property type="entry name" value="Lambda_DNA-bd_dom_sf"/>
</dbReference>
<feature type="transmembrane region" description="Helical" evidence="2">
    <location>
        <begin position="135"/>
        <end position="155"/>
    </location>
</feature>
<proteinExistence type="predicted"/>
<dbReference type="SUPFAM" id="SSF47413">
    <property type="entry name" value="lambda repressor-like DNA-binding domains"/>
    <property type="match status" value="1"/>
</dbReference>
<keyword evidence="2" id="KW-1133">Transmembrane helix</keyword>
<dbReference type="SMART" id="SM00530">
    <property type="entry name" value="HTH_XRE"/>
    <property type="match status" value="1"/>
</dbReference>
<gene>
    <name evidence="4" type="ORF">GA842_03590</name>
</gene>
<sequence length="182" mass="20380">MSLGNSLKHARVAQNLTQEEVSKKLFVIRQTVSRWEQNKTMPNIYVLKDLSKLYDLSIDDLISETKAQIHEDEEEKSMNKVNWFALFGVIAFNVLLLSSGGIIVVALLGALWVITGAFILSPVFLLIGLLSGTQVYPLVATGVCAVIFIIGLFLFPLAKKATQYLVNFSIGYVKYNFRTIYK</sequence>
<dbReference type="PANTHER" id="PTHR46558">
    <property type="entry name" value="TRACRIPTIONAL REGULATORY PROTEIN-RELATED-RELATED"/>
    <property type="match status" value="1"/>
</dbReference>
<dbReference type="InterPro" id="IPR001387">
    <property type="entry name" value="Cro/C1-type_HTH"/>
</dbReference>
<evidence type="ECO:0000256" key="1">
    <source>
        <dbReference type="ARBA" id="ARBA00023125"/>
    </source>
</evidence>
<feature type="domain" description="HTH cro/C1-type" evidence="3">
    <location>
        <begin position="7"/>
        <end position="61"/>
    </location>
</feature>
<evidence type="ECO:0000256" key="2">
    <source>
        <dbReference type="SAM" id="Phobius"/>
    </source>
</evidence>
<keyword evidence="1" id="KW-0238">DNA-binding</keyword>